<feature type="region of interest" description="Disordered" evidence="9">
    <location>
        <begin position="252"/>
        <end position="277"/>
    </location>
</feature>
<evidence type="ECO:0000313" key="11">
    <source>
        <dbReference type="EMBL" id="KAF1768573.1"/>
    </source>
</evidence>
<dbReference type="Gene3D" id="2.130.10.10">
    <property type="entry name" value="YVTN repeat-like/Quinoprotein amine dehydrogenase"/>
    <property type="match status" value="2"/>
</dbReference>
<dbReference type="PANTHER" id="PTHR19879">
    <property type="entry name" value="TRANSCRIPTION INITIATION FACTOR TFIID"/>
    <property type="match status" value="1"/>
</dbReference>
<evidence type="ECO:0000256" key="8">
    <source>
        <dbReference type="PROSITE-ProRule" id="PRU00221"/>
    </source>
</evidence>
<dbReference type="Pfam" id="PF04494">
    <property type="entry name" value="TFIID_NTD2"/>
    <property type="match status" value="1"/>
</dbReference>
<dbReference type="PROSITE" id="PS50082">
    <property type="entry name" value="WD_REPEATS_2"/>
    <property type="match status" value="3"/>
</dbReference>
<evidence type="ECO:0000256" key="4">
    <source>
        <dbReference type="ARBA" id="ARBA00022737"/>
    </source>
</evidence>
<dbReference type="Gene3D" id="1.25.40.500">
    <property type="entry name" value="TFIID subunit TAF5, NTD2 domain"/>
    <property type="match status" value="1"/>
</dbReference>
<comment type="similarity">
    <text evidence="2">Belongs to the WD repeat TAF5 family.</text>
</comment>
<dbReference type="EMBL" id="WUAV01000001">
    <property type="protein sequence ID" value="KAF1768573.1"/>
    <property type="molecule type" value="Genomic_DNA"/>
</dbReference>
<dbReference type="InterPro" id="IPR006594">
    <property type="entry name" value="LisH"/>
</dbReference>
<dbReference type="InterPro" id="IPR019775">
    <property type="entry name" value="WD40_repeat_CS"/>
</dbReference>
<dbReference type="CDD" id="cd08044">
    <property type="entry name" value="TAF5_NTD2"/>
    <property type="match status" value="1"/>
</dbReference>
<comment type="caution">
    <text evidence="11">The sequence shown here is derived from an EMBL/GenBank/DDBJ whole genome shotgun (WGS) entry which is preliminary data.</text>
</comment>
<keyword evidence="5" id="KW-0805">Transcription regulation</keyword>
<dbReference type="AlphaFoldDB" id="A0A6A5HQP0"/>
<feature type="repeat" description="WD" evidence="8">
    <location>
        <begin position="388"/>
        <end position="429"/>
    </location>
</feature>
<accession>A0A6A5HQP0</accession>
<dbReference type="Proteomes" id="UP000483820">
    <property type="component" value="Chromosome I"/>
</dbReference>
<dbReference type="CDD" id="cd00200">
    <property type="entry name" value="WD40"/>
    <property type="match status" value="1"/>
</dbReference>
<dbReference type="SMART" id="SM00320">
    <property type="entry name" value="WD40"/>
    <property type="match status" value="6"/>
</dbReference>
<dbReference type="KEGG" id="crq:GCK72_000385"/>
<proteinExistence type="inferred from homology"/>
<evidence type="ECO:0000256" key="6">
    <source>
        <dbReference type="ARBA" id="ARBA00023163"/>
    </source>
</evidence>
<evidence type="ECO:0000256" key="7">
    <source>
        <dbReference type="ARBA" id="ARBA00023242"/>
    </source>
</evidence>
<evidence type="ECO:0000259" key="10">
    <source>
        <dbReference type="Pfam" id="PF04494"/>
    </source>
</evidence>
<evidence type="ECO:0000256" key="3">
    <source>
        <dbReference type="ARBA" id="ARBA00022574"/>
    </source>
</evidence>
<dbReference type="GeneID" id="9797679"/>
<organism evidence="11">
    <name type="scientific">Caenorhabditis remanei</name>
    <name type="common">Caenorhabditis vulgaris</name>
    <dbReference type="NCBI Taxonomy" id="31234"/>
    <lineage>
        <taxon>Eukaryota</taxon>
        <taxon>Metazoa</taxon>
        <taxon>Ecdysozoa</taxon>
        <taxon>Nematoda</taxon>
        <taxon>Chromadorea</taxon>
        <taxon>Rhabditida</taxon>
        <taxon>Rhabditina</taxon>
        <taxon>Rhabditomorpha</taxon>
        <taxon>Rhabditoidea</taxon>
        <taxon>Rhabditidae</taxon>
        <taxon>Peloderinae</taxon>
        <taxon>Caenorhabditis</taxon>
    </lineage>
</organism>
<evidence type="ECO:0000256" key="1">
    <source>
        <dbReference type="ARBA" id="ARBA00004123"/>
    </source>
</evidence>
<dbReference type="InterPro" id="IPR037264">
    <property type="entry name" value="TFIID_NTD2_sf"/>
</dbReference>
<dbReference type="InterPro" id="IPR020472">
    <property type="entry name" value="WD40_PAC1"/>
</dbReference>
<comment type="subcellular location">
    <subcellularLocation>
        <location evidence="1">Nucleus</location>
    </subcellularLocation>
</comment>
<evidence type="ECO:0000256" key="5">
    <source>
        <dbReference type="ARBA" id="ARBA00023015"/>
    </source>
</evidence>
<dbReference type="SUPFAM" id="SSF50978">
    <property type="entry name" value="WD40 repeat-like"/>
    <property type="match status" value="1"/>
</dbReference>
<keyword evidence="4" id="KW-0677">Repeat</keyword>
<evidence type="ECO:0000256" key="2">
    <source>
        <dbReference type="ARBA" id="ARBA00009435"/>
    </source>
</evidence>
<dbReference type="PANTHER" id="PTHR19879:SF1">
    <property type="entry name" value="CANNONBALL-RELATED"/>
    <property type="match status" value="1"/>
</dbReference>
<sequence length="647" mass="72757">MNPQDNENSNSQFFDSPLMNQNNPMDDGLLSRPMNNETLQAVLEFLRKNGLSETEEQLTREAGPVLRNEGTSGLPPEEAISVEFDAFVKHANECSDVIQAEFSQLIFPIFAHSYIALMDKHPDTARKFFNRFKIFIPECFSEFVHKLSLIEDQMTMRPNEYVRVLRENKVLVKLSKPTQKHLESIQTRLIGVKNIIAKHINIESADEGAMSRTMIESQMGGILGVIGKGERRHKMLFSVVKDELMQSIEKRKTKGKDVGKKMPTAQHCPQHDRIPLPPISEHLREERRNWLRDVGKMAIITPETPVSICMYTTINAPVGVASCDFSDDSSFIAMGLSDSSIVINAMDPMNKMKKLRDMEFLEKIDIETADNVHAQMFDLQGSQSSVRYTGHGGPVFSVNFSPDRRLLLSSSGDKTIRLWSMDAQRNVVIYRCPAMVWQAQFCNRGYYFATASADKTVSMWSTDRMTPLRMFPDAYGDVSCIDYHPNCNYIAGGSDDRYVRVWDVCSGTRVRLFGGHKASIIGVKFSPCGRYIVSLDIIGNLMVWDLAYQRLVAAEVTEQKGTKGHISFTRDGGVFAVSHGNANIQLYSLDNLTSSVQSTGAHNDAFMEPKINMEGFQIGSYPTKQTAVIGLHFTRRNLLLGFGCFGQ</sequence>
<keyword evidence="6" id="KW-0804">Transcription</keyword>
<feature type="region of interest" description="Disordered" evidence="9">
    <location>
        <begin position="1"/>
        <end position="30"/>
    </location>
</feature>
<dbReference type="InterPro" id="IPR001680">
    <property type="entry name" value="WD40_rpt"/>
</dbReference>
<dbReference type="GO" id="GO:0016251">
    <property type="term" value="F:RNA polymerase II general transcription initiation factor activity"/>
    <property type="evidence" value="ECO:0007669"/>
    <property type="project" value="TreeGrafter"/>
</dbReference>
<feature type="repeat" description="WD" evidence="8">
    <location>
        <begin position="471"/>
        <end position="512"/>
    </location>
</feature>
<dbReference type="SMART" id="SM00667">
    <property type="entry name" value="LisH"/>
    <property type="match status" value="1"/>
</dbReference>
<feature type="repeat" description="WD" evidence="8">
    <location>
        <begin position="513"/>
        <end position="554"/>
    </location>
</feature>
<feature type="domain" description="TFIID subunit TAF5 NTD2" evidence="10">
    <location>
        <begin position="81"/>
        <end position="182"/>
    </location>
</feature>
<dbReference type="InterPro" id="IPR036322">
    <property type="entry name" value="WD40_repeat_dom_sf"/>
</dbReference>
<dbReference type="Pfam" id="PF00400">
    <property type="entry name" value="WD40"/>
    <property type="match status" value="4"/>
</dbReference>
<keyword evidence="3 8" id="KW-0853">WD repeat</keyword>
<dbReference type="InterPro" id="IPR007582">
    <property type="entry name" value="TFIID_NTD2"/>
</dbReference>
<name>A0A6A5HQP0_CAERE</name>
<dbReference type="PROSITE" id="PS50896">
    <property type="entry name" value="LISH"/>
    <property type="match status" value="1"/>
</dbReference>
<dbReference type="PRINTS" id="PR00320">
    <property type="entry name" value="GPROTEINBRPT"/>
</dbReference>
<dbReference type="CTD" id="9797679"/>
<protein>
    <recommendedName>
        <fullName evidence="10">TFIID subunit TAF5 NTD2 domain-containing protein</fullName>
    </recommendedName>
</protein>
<dbReference type="SUPFAM" id="SSF160897">
    <property type="entry name" value="Taf5 N-terminal domain-like"/>
    <property type="match status" value="1"/>
</dbReference>
<feature type="compositionally biased region" description="Polar residues" evidence="9">
    <location>
        <begin position="1"/>
        <end position="24"/>
    </location>
</feature>
<dbReference type="PROSITE" id="PS00678">
    <property type="entry name" value="WD_REPEATS_1"/>
    <property type="match status" value="1"/>
</dbReference>
<dbReference type="GO" id="GO:0005669">
    <property type="term" value="C:transcription factor TFIID complex"/>
    <property type="evidence" value="ECO:0007669"/>
    <property type="project" value="TreeGrafter"/>
</dbReference>
<dbReference type="InterPro" id="IPR015943">
    <property type="entry name" value="WD40/YVTN_repeat-like_dom_sf"/>
</dbReference>
<evidence type="ECO:0000256" key="9">
    <source>
        <dbReference type="SAM" id="MobiDB-lite"/>
    </source>
</evidence>
<reference evidence="11" key="1">
    <citation type="submission" date="2019-12" db="EMBL/GenBank/DDBJ databases">
        <title>Chromosome-level assembly of the Caenorhabditis remanei genome.</title>
        <authorList>
            <person name="Teterina A.A."/>
            <person name="Willis J.H."/>
            <person name="Phillips P.C."/>
        </authorList>
    </citation>
    <scope>NUCLEOTIDE SEQUENCE [LARGE SCALE GENOMIC DNA]</scope>
    <source>
        <strain evidence="11">PX506</strain>
        <tissue evidence="11">Whole organism</tissue>
    </source>
</reference>
<dbReference type="RefSeq" id="XP_003091070.2">
    <property type="nucleotide sequence ID" value="XM_003091022.2"/>
</dbReference>
<dbReference type="GO" id="GO:0006367">
    <property type="term" value="P:transcription initiation at RNA polymerase II promoter"/>
    <property type="evidence" value="ECO:0007669"/>
    <property type="project" value="TreeGrafter"/>
</dbReference>
<dbReference type="PROSITE" id="PS50294">
    <property type="entry name" value="WD_REPEATS_REGION"/>
    <property type="match status" value="2"/>
</dbReference>
<gene>
    <name evidence="11" type="ORF">GCK72_000385</name>
</gene>
<keyword evidence="7" id="KW-0539">Nucleus</keyword>